<keyword evidence="4" id="KW-0133">Cell shape</keyword>
<feature type="region of interest" description="Disordered" evidence="10">
    <location>
        <begin position="1"/>
        <end position="51"/>
    </location>
</feature>
<dbReference type="GO" id="GO:0009252">
    <property type="term" value="P:peptidoglycan biosynthetic process"/>
    <property type="evidence" value="ECO:0007669"/>
    <property type="project" value="UniProtKB-KW"/>
</dbReference>
<feature type="transmembrane region" description="Helical" evidence="11">
    <location>
        <begin position="70"/>
        <end position="91"/>
    </location>
</feature>
<evidence type="ECO:0000256" key="8">
    <source>
        <dbReference type="PIRSR" id="PIRSR618044-2"/>
    </source>
</evidence>
<dbReference type="Proteomes" id="UP000095431">
    <property type="component" value="Unassembled WGS sequence"/>
</dbReference>
<accession>A0A173WYH9</accession>
<evidence type="ECO:0000256" key="11">
    <source>
        <dbReference type="SAM" id="Phobius"/>
    </source>
</evidence>
<comment type="similarity">
    <text evidence="1 9">Belongs to the peptidase S11 family.</text>
</comment>
<dbReference type="PRINTS" id="PR00725">
    <property type="entry name" value="DADACBPTASE1"/>
</dbReference>
<keyword evidence="3 13" id="KW-0378">Hydrolase</keyword>
<dbReference type="PANTHER" id="PTHR21581">
    <property type="entry name" value="D-ALANYL-D-ALANINE CARBOXYPEPTIDASE"/>
    <property type="match status" value="1"/>
</dbReference>
<evidence type="ECO:0000256" key="2">
    <source>
        <dbReference type="ARBA" id="ARBA00022729"/>
    </source>
</evidence>
<evidence type="ECO:0000256" key="6">
    <source>
        <dbReference type="ARBA" id="ARBA00023316"/>
    </source>
</evidence>
<evidence type="ECO:0000256" key="1">
    <source>
        <dbReference type="ARBA" id="ARBA00007164"/>
    </source>
</evidence>
<dbReference type="InterPro" id="IPR012338">
    <property type="entry name" value="Beta-lactam/transpept-like"/>
</dbReference>
<sequence>MRTKKKSSGKIPEKKSAVPYKSTAPHRHKPSRPLQTVKLPKSQMPSRQTEEHQALLRTKYHKKRQRLKHIFRILVGVFVILAAAGGVFYGWNILSGNYFGTPEQAFDSSEVFTNALAAKENMRTESFAQKLCVSPKGNVDRIKNAQLEDGQKGLLFSLSNHKVLYANGIYDKVYPASITKIMTAMLALQSGKLNDTVTITQDNVTLEDGSQVCGFVAGDQVTLDQLLHCLLVYSGNDAASAIAEYVGGNTENFVQMMNDYAAKLGCTGTHFSNPHGLQDENHYTTPYDIYLMLNEAFTYPEFTEITELPSYTVTYTGSDGTEKSTTLTATDHYLTGEATAPKDVTILGGKTGTTEVAGNCLAILTQNAYGKTFVSIVMGAATKELLYQEMNSLLQNINS</sequence>
<keyword evidence="13" id="KW-0121">Carboxypeptidase</keyword>
<dbReference type="GO" id="GO:0071555">
    <property type="term" value="P:cell wall organization"/>
    <property type="evidence" value="ECO:0007669"/>
    <property type="project" value="UniProtKB-KW"/>
</dbReference>
<evidence type="ECO:0000256" key="3">
    <source>
        <dbReference type="ARBA" id="ARBA00022801"/>
    </source>
</evidence>
<feature type="domain" description="Peptidase S11 D-alanyl-D-alanine carboxypeptidase A N-terminal" evidence="12">
    <location>
        <begin position="156"/>
        <end position="381"/>
    </location>
</feature>
<evidence type="ECO:0000256" key="4">
    <source>
        <dbReference type="ARBA" id="ARBA00022960"/>
    </source>
</evidence>
<dbReference type="AlphaFoldDB" id="A0A173WYH9"/>
<dbReference type="GO" id="GO:0006508">
    <property type="term" value="P:proteolysis"/>
    <property type="evidence" value="ECO:0007669"/>
    <property type="project" value="InterPro"/>
</dbReference>
<evidence type="ECO:0000256" key="5">
    <source>
        <dbReference type="ARBA" id="ARBA00022984"/>
    </source>
</evidence>
<dbReference type="RefSeq" id="WP_022379978.1">
    <property type="nucleotide sequence ID" value="NZ_BTHH01000006.1"/>
</dbReference>
<dbReference type="GO" id="GO:0008360">
    <property type="term" value="P:regulation of cell shape"/>
    <property type="evidence" value="ECO:0007669"/>
    <property type="project" value="UniProtKB-KW"/>
</dbReference>
<dbReference type="EMBL" id="CYZN01000001">
    <property type="protein sequence ID" value="CUN44523.1"/>
    <property type="molecule type" value="Genomic_DNA"/>
</dbReference>
<evidence type="ECO:0000256" key="10">
    <source>
        <dbReference type="SAM" id="MobiDB-lite"/>
    </source>
</evidence>
<feature type="active site" description="Acyl-ester intermediate" evidence="7">
    <location>
        <position position="177"/>
    </location>
</feature>
<reference evidence="13 14" key="1">
    <citation type="submission" date="2015-09" db="EMBL/GenBank/DDBJ databases">
        <authorList>
            <consortium name="Pathogen Informatics"/>
        </authorList>
    </citation>
    <scope>NUCLEOTIDE SEQUENCE [LARGE SCALE GENOMIC DNA]</scope>
    <source>
        <strain evidence="13 14">2789STDY5834863</strain>
    </source>
</reference>
<keyword evidence="2" id="KW-0732">Signal</keyword>
<keyword evidence="5" id="KW-0573">Peptidoglycan synthesis</keyword>
<name>A0A173WYH9_9FIRM</name>
<evidence type="ECO:0000259" key="12">
    <source>
        <dbReference type="Pfam" id="PF00768"/>
    </source>
</evidence>
<protein>
    <submittedName>
        <fullName evidence="13">D-alanyl-D-alanine carboxypeptidase dacB</fullName>
        <ecNumber evidence="13">3.4.16.4</ecNumber>
    </submittedName>
</protein>
<feature type="active site" evidence="7">
    <location>
        <position position="234"/>
    </location>
</feature>
<feature type="binding site" evidence="8">
    <location>
        <position position="350"/>
    </location>
    <ligand>
        <name>substrate</name>
    </ligand>
</feature>
<keyword evidence="6" id="KW-0961">Cell wall biogenesis/degradation</keyword>
<keyword evidence="11" id="KW-0472">Membrane</keyword>
<dbReference type="GO" id="GO:0009002">
    <property type="term" value="F:serine-type D-Ala-D-Ala carboxypeptidase activity"/>
    <property type="evidence" value="ECO:0007669"/>
    <property type="project" value="UniProtKB-EC"/>
</dbReference>
<gene>
    <name evidence="13" type="primary">dacB_1</name>
    <name evidence="13" type="ORF">ERS852478_00129</name>
</gene>
<feature type="active site" description="Proton acceptor" evidence="7">
    <location>
        <position position="180"/>
    </location>
</feature>
<dbReference type="SUPFAM" id="SSF56601">
    <property type="entry name" value="beta-lactamase/transpeptidase-like"/>
    <property type="match status" value="1"/>
</dbReference>
<dbReference type="InterPro" id="IPR018044">
    <property type="entry name" value="Peptidase_S11"/>
</dbReference>
<keyword evidence="13" id="KW-0645">Protease</keyword>
<dbReference type="EC" id="3.4.16.4" evidence="13"/>
<dbReference type="eggNOG" id="COG1686">
    <property type="taxonomic scope" value="Bacteria"/>
</dbReference>
<keyword evidence="11" id="KW-0812">Transmembrane</keyword>
<evidence type="ECO:0000313" key="13">
    <source>
        <dbReference type="EMBL" id="CUN44523.1"/>
    </source>
</evidence>
<dbReference type="InterPro" id="IPR001967">
    <property type="entry name" value="Peptidase_S11_N"/>
</dbReference>
<dbReference type="Pfam" id="PF00768">
    <property type="entry name" value="Peptidase_S11"/>
    <property type="match status" value="1"/>
</dbReference>
<dbReference type="PANTHER" id="PTHR21581:SF6">
    <property type="entry name" value="TRAFFICKING PROTEIN PARTICLE COMPLEX SUBUNIT 12"/>
    <property type="match status" value="1"/>
</dbReference>
<evidence type="ECO:0000313" key="14">
    <source>
        <dbReference type="Proteomes" id="UP000095431"/>
    </source>
</evidence>
<dbReference type="Gene3D" id="3.40.710.10">
    <property type="entry name" value="DD-peptidase/beta-lactamase superfamily"/>
    <property type="match status" value="1"/>
</dbReference>
<evidence type="ECO:0000256" key="9">
    <source>
        <dbReference type="RuleBase" id="RU004016"/>
    </source>
</evidence>
<proteinExistence type="inferred from homology"/>
<evidence type="ECO:0000256" key="7">
    <source>
        <dbReference type="PIRSR" id="PIRSR618044-1"/>
    </source>
</evidence>
<keyword evidence="11" id="KW-1133">Transmembrane helix</keyword>
<organism evidence="13 14">
    <name type="scientific">Blautia wexlerae</name>
    <dbReference type="NCBI Taxonomy" id="418240"/>
    <lineage>
        <taxon>Bacteria</taxon>
        <taxon>Bacillati</taxon>
        <taxon>Bacillota</taxon>
        <taxon>Clostridia</taxon>
        <taxon>Lachnospirales</taxon>
        <taxon>Lachnospiraceae</taxon>
        <taxon>Blautia</taxon>
    </lineage>
</organism>